<sequence>MSVIVRNNRWPSNRVPYEIVGETKAAEWFRQLNDCVGHQLLVPRLASDVSYVRYTVGGYSKSETIGFKGGMQTIGGTDKHTVMHELLHALGFQHEQLHKGFPWDDNNPKRTDNGKNRMFSYKGKISGSGKNLALYKQIMLLGAKGSTQEEQEKSGLFYADNNLASRCVMVNDPTIEHFGQYDLHSVMNYGDFPKAVRLAGLEQAATVISSGKSNVCDVLSNQDVLALVHMYPPPPPPVRVPYRPFEVSFEGSVNDSLMLKFSVRAAHNSSQEEQFTADAEGTALVRGFDPRNAEIRVHPWPYWSRLSFEAPSALPGGRYMYSVRLL</sequence>
<organism evidence="1 2">
    <name type="scientific">Paraburkholderia kirstenboschensis</name>
    <dbReference type="NCBI Taxonomy" id="1245436"/>
    <lineage>
        <taxon>Bacteria</taxon>
        <taxon>Pseudomonadati</taxon>
        <taxon>Pseudomonadota</taxon>
        <taxon>Betaproteobacteria</taxon>
        <taxon>Burkholderiales</taxon>
        <taxon>Burkholderiaceae</taxon>
        <taxon>Paraburkholderia</taxon>
    </lineage>
</organism>
<dbReference type="SUPFAM" id="SSF55486">
    <property type="entry name" value="Metalloproteases ('zincins'), catalytic domain"/>
    <property type="match status" value="1"/>
</dbReference>
<dbReference type="RefSeq" id="WP_317018305.1">
    <property type="nucleotide sequence ID" value="NZ_CP136512.1"/>
</dbReference>
<keyword evidence="2" id="KW-1185">Reference proteome</keyword>
<accession>A0ABZ0EG28</accession>
<dbReference type="InterPro" id="IPR024079">
    <property type="entry name" value="MetalloPept_cat_dom_sf"/>
</dbReference>
<evidence type="ECO:0008006" key="3">
    <source>
        <dbReference type="Google" id="ProtNLM"/>
    </source>
</evidence>
<reference evidence="1 2" key="1">
    <citation type="submission" date="2023-10" db="EMBL/GenBank/DDBJ databases">
        <title>Surface-active antibiotics is a multifunctional adaptation for post-fire microbes.</title>
        <authorList>
            <person name="Liu M.D."/>
            <person name="Du Y."/>
            <person name="Koupaei S.K."/>
            <person name="Kim N.R."/>
            <person name="Zhang W."/>
            <person name="Traxler M.F."/>
        </authorList>
    </citation>
    <scope>NUCLEOTIDE SEQUENCE [LARGE SCALE GENOMIC DNA]</scope>
    <source>
        <strain evidence="1 2">F3</strain>
    </source>
</reference>
<evidence type="ECO:0000313" key="2">
    <source>
        <dbReference type="Proteomes" id="UP001302652"/>
    </source>
</evidence>
<evidence type="ECO:0000313" key="1">
    <source>
        <dbReference type="EMBL" id="WOD15885.1"/>
    </source>
</evidence>
<dbReference type="EMBL" id="CP136512">
    <property type="protein sequence ID" value="WOD15885.1"/>
    <property type="molecule type" value="Genomic_DNA"/>
</dbReference>
<proteinExistence type="predicted"/>
<protein>
    <recommendedName>
        <fullName evidence="3">Peptidase M12A domain-containing protein</fullName>
    </recommendedName>
</protein>
<dbReference type="Gene3D" id="3.40.390.10">
    <property type="entry name" value="Collagenase (Catalytic Domain)"/>
    <property type="match status" value="1"/>
</dbReference>
<name>A0ABZ0EG28_9BURK</name>
<gene>
    <name evidence="1" type="ORF">RW095_21895</name>
</gene>
<dbReference type="Proteomes" id="UP001302652">
    <property type="component" value="Chromosome 2"/>
</dbReference>